<dbReference type="InterPro" id="IPR050278">
    <property type="entry name" value="Serine_Prot_S9B/DPPIV"/>
</dbReference>
<feature type="domain" description="Peptidase S9 prolyl oligopeptidase catalytic" evidence="1">
    <location>
        <begin position="695"/>
        <end position="869"/>
    </location>
</feature>
<dbReference type="InterPro" id="IPR029058">
    <property type="entry name" value="AB_hydrolase_fold"/>
</dbReference>
<dbReference type="Gene3D" id="2.120.10.30">
    <property type="entry name" value="TolB, C-terminal domain"/>
    <property type="match status" value="1"/>
</dbReference>
<dbReference type="InterPro" id="IPR011042">
    <property type="entry name" value="6-blade_b-propeller_TolB-like"/>
</dbReference>
<dbReference type="RefSeq" id="WP_091093298.1">
    <property type="nucleotide sequence ID" value="NZ_FNRD01000015.1"/>
</dbReference>
<dbReference type="GO" id="GO:0008236">
    <property type="term" value="F:serine-type peptidase activity"/>
    <property type="evidence" value="ECO:0007669"/>
    <property type="project" value="InterPro"/>
</dbReference>
<dbReference type="Proteomes" id="UP000198951">
    <property type="component" value="Unassembled WGS sequence"/>
</dbReference>
<proteinExistence type="predicted"/>
<protein>
    <submittedName>
        <fullName evidence="2">Prolyl oligopeptidase family protein</fullName>
    </submittedName>
</protein>
<dbReference type="Gene3D" id="3.40.50.1820">
    <property type="entry name" value="alpha/beta hydrolase"/>
    <property type="match status" value="1"/>
</dbReference>
<name>A0A1H4FY31_9FLAO</name>
<gene>
    <name evidence="2" type="ORF">SAMN05443667_115106</name>
</gene>
<reference evidence="3" key="1">
    <citation type="submission" date="2016-10" db="EMBL/GenBank/DDBJ databases">
        <authorList>
            <person name="Varghese N."/>
            <person name="Submissions S."/>
        </authorList>
    </citation>
    <scope>NUCLEOTIDE SEQUENCE [LARGE SCALE GENOMIC DNA]</scope>
    <source>
        <strain evidence="3">DSM 22376</strain>
    </source>
</reference>
<dbReference type="OrthoDB" id="9812921at2"/>
<dbReference type="STRING" id="150146.SAMN05443667_115106"/>
<dbReference type="PANTHER" id="PTHR11731">
    <property type="entry name" value="PROTEASE FAMILY S9B,C DIPEPTIDYL-PEPTIDASE IV-RELATED"/>
    <property type="match status" value="1"/>
</dbReference>
<organism evidence="2 3">
    <name type="scientific">Flavobacterium gillisiae</name>
    <dbReference type="NCBI Taxonomy" id="150146"/>
    <lineage>
        <taxon>Bacteria</taxon>
        <taxon>Pseudomonadati</taxon>
        <taxon>Bacteroidota</taxon>
        <taxon>Flavobacteriia</taxon>
        <taxon>Flavobacteriales</taxon>
        <taxon>Flavobacteriaceae</taxon>
        <taxon>Flavobacterium</taxon>
    </lineage>
</organism>
<sequence>MKDTILLIKKHIILLLFLLGSVTIWGQISVKRKVSPADYSQWSTLNSEKLAADGKWLSYKLSYDSGNDTIFVQQTYGSKKYTFPLATDENFSRDGKWWAAIAPEKGLGILNLKTGKCQWTADVESYEFLANGKYLAFLKKTGLEQELCILNLRTGQKYSAKDIAEYRSSPNGKIVVFITKQENAVKLIWIDDYFRTAEIIQSSAKRFKNLIWNKDANALAFLQELPQDQYQGTNHKLYFVNHMDGVPNLHILDPLLAEDILKGLKIVTPPAKNPLEMATDGKKVFFYTTAPKLESKDKEIVQVWDGATPWTYPSQKNSESWQYNSKMVVWWPEENKLFNIGTEEFPKTQLMADGNYALNHNPLQYEPQYEIASPVDYVLTDVRTGQSKKILEKQIRKYDFIKSSGSGNFINYFKEKHWWVYNIKEDSHINLTLPLGIPIDEVDYDCGGTAPPYGSPGWSVDEKYLIVYDQYDIWLLSADGKSQKRITQGREKRIQYRIAEDSYTDSLLLGNAVLTGNKFDLSKGLFVEAIGEDKSSGYFYWHPEGNIKKMVYKDLMIDHLIKAEQSASYIYREQSFKLSPRLMFKTEKEKQPKILIQTNLQQNHFDWGRNELISYTDSRGTPLQGVLYYPSNFQKGKQYPMIVHIYEKQSNILHHYFNPAENALDAFPLTNYTLDGYLVLYPDIAYELGEPGKSAADCVVAAVKTVTAKGIVEEQHIGLTGASFGGYETAYIVSQTNIFAAAVAGCPLTDFVSQYLSLDGTGGTTRMWRYESQQQRMGVSLFEDYQGYIENSVVAQAAKINTPLLIWSGLEDTMVSWTQGLELHLALRRLQKPNQFLVYPGENHSFLKRETKNDLTQRTKQWFDHYLKEKPFRDNLSSN</sequence>
<dbReference type="PANTHER" id="PTHR11731:SF193">
    <property type="entry name" value="DIPEPTIDYL PEPTIDASE 9"/>
    <property type="match status" value="1"/>
</dbReference>
<dbReference type="SUPFAM" id="SSF53474">
    <property type="entry name" value="alpha/beta-Hydrolases"/>
    <property type="match status" value="1"/>
</dbReference>
<evidence type="ECO:0000313" key="3">
    <source>
        <dbReference type="Proteomes" id="UP000198951"/>
    </source>
</evidence>
<dbReference type="GO" id="GO:0008239">
    <property type="term" value="F:dipeptidyl-peptidase activity"/>
    <property type="evidence" value="ECO:0007669"/>
    <property type="project" value="TreeGrafter"/>
</dbReference>
<dbReference type="SUPFAM" id="SSF82171">
    <property type="entry name" value="DPP6 N-terminal domain-like"/>
    <property type="match status" value="1"/>
</dbReference>
<keyword evidence="3" id="KW-1185">Reference proteome</keyword>
<evidence type="ECO:0000259" key="1">
    <source>
        <dbReference type="Pfam" id="PF00326"/>
    </source>
</evidence>
<dbReference type="AlphaFoldDB" id="A0A1H4FY31"/>
<accession>A0A1H4FY31</accession>
<evidence type="ECO:0000313" key="2">
    <source>
        <dbReference type="EMBL" id="SEB02194.1"/>
    </source>
</evidence>
<dbReference type="Pfam" id="PF00326">
    <property type="entry name" value="Peptidase_S9"/>
    <property type="match status" value="1"/>
</dbReference>
<dbReference type="EMBL" id="FNRD01000015">
    <property type="protein sequence ID" value="SEB02194.1"/>
    <property type="molecule type" value="Genomic_DNA"/>
</dbReference>
<dbReference type="GO" id="GO:0006508">
    <property type="term" value="P:proteolysis"/>
    <property type="evidence" value="ECO:0007669"/>
    <property type="project" value="InterPro"/>
</dbReference>
<dbReference type="InterPro" id="IPR001375">
    <property type="entry name" value="Peptidase_S9_cat"/>
</dbReference>